<dbReference type="PANTHER" id="PTHR30532:SF24">
    <property type="entry name" value="FERRIC ENTEROBACTIN-BINDING PERIPLASMIC PROTEIN FEPB"/>
    <property type="match status" value="1"/>
</dbReference>
<dbReference type="SUPFAM" id="SSF53807">
    <property type="entry name" value="Helical backbone' metal receptor"/>
    <property type="match status" value="1"/>
</dbReference>
<dbReference type="GO" id="GO:0030288">
    <property type="term" value="C:outer membrane-bounded periplasmic space"/>
    <property type="evidence" value="ECO:0007669"/>
    <property type="project" value="TreeGrafter"/>
</dbReference>
<dbReference type="GO" id="GO:1901678">
    <property type="term" value="P:iron coordination entity transport"/>
    <property type="evidence" value="ECO:0007669"/>
    <property type="project" value="UniProtKB-ARBA"/>
</dbReference>
<protein>
    <submittedName>
        <fullName evidence="8">Fe(3+)-citrate-binding protein YfmC</fullName>
    </submittedName>
    <submittedName>
        <fullName evidence="7">Iron ABC transporter substrate-binding protein</fullName>
    </submittedName>
</protein>
<dbReference type="RefSeq" id="WP_045248166.1">
    <property type="nucleotide sequence ID" value="NZ_JYIY01000077.1"/>
</dbReference>
<dbReference type="PATRIC" id="fig|400772.4.peg.2287"/>
<dbReference type="PROSITE" id="PS50983">
    <property type="entry name" value="FE_B12_PBP"/>
    <property type="match status" value="1"/>
</dbReference>
<feature type="domain" description="Fe/B12 periplasmic-binding" evidence="6">
    <location>
        <begin position="59"/>
        <end position="334"/>
    </location>
</feature>
<comment type="caution">
    <text evidence="8">The sequence shown here is derived from an EMBL/GenBank/DDBJ whole genome shotgun (WGS) entry which is preliminary data.</text>
</comment>
<dbReference type="Proteomes" id="UP000257479">
    <property type="component" value="Unassembled WGS sequence"/>
</dbReference>
<evidence type="ECO:0000256" key="1">
    <source>
        <dbReference type="ARBA" id="ARBA00004196"/>
    </source>
</evidence>
<comment type="similarity">
    <text evidence="2">Belongs to the bacterial solute-binding protein 8 family.</text>
</comment>
<dbReference type="Proteomes" id="UP000033451">
    <property type="component" value="Unassembled WGS sequence"/>
</dbReference>
<dbReference type="AlphaFoldDB" id="A0A0F0LT09"/>
<evidence type="ECO:0000256" key="5">
    <source>
        <dbReference type="SAM" id="SignalP"/>
    </source>
</evidence>
<dbReference type="OrthoDB" id="1846031at2"/>
<accession>A0A0F0LT09</accession>
<dbReference type="EMBL" id="DMNG01000259">
    <property type="protein sequence ID" value="HAN25799.1"/>
    <property type="molecule type" value="Genomic_DNA"/>
</dbReference>
<gene>
    <name evidence="8" type="primary">yfmC</name>
    <name evidence="7" type="ORF">DCP95_14710</name>
    <name evidence="8" type="ORF">RR49_02275</name>
</gene>
<proteinExistence type="inferred from homology"/>
<evidence type="ECO:0000313" key="9">
    <source>
        <dbReference type="Proteomes" id="UP000033451"/>
    </source>
</evidence>
<evidence type="ECO:0000259" key="6">
    <source>
        <dbReference type="PROSITE" id="PS50983"/>
    </source>
</evidence>
<name>A0A0F0LT09_9MICO</name>
<evidence type="ECO:0000313" key="10">
    <source>
        <dbReference type="Proteomes" id="UP000257479"/>
    </source>
</evidence>
<dbReference type="Pfam" id="PF01497">
    <property type="entry name" value="Peripla_BP_2"/>
    <property type="match status" value="1"/>
</dbReference>
<organism evidence="8 9">
    <name type="scientific">Microbacterium ginsengisoli</name>
    <dbReference type="NCBI Taxonomy" id="400772"/>
    <lineage>
        <taxon>Bacteria</taxon>
        <taxon>Bacillati</taxon>
        <taxon>Actinomycetota</taxon>
        <taxon>Actinomycetes</taxon>
        <taxon>Micrococcales</taxon>
        <taxon>Microbacteriaceae</taxon>
        <taxon>Microbacterium</taxon>
    </lineage>
</organism>
<feature type="signal peptide" evidence="5">
    <location>
        <begin position="1"/>
        <end position="22"/>
    </location>
</feature>
<keyword evidence="4 5" id="KW-0732">Signal</keyword>
<dbReference type="PANTHER" id="PTHR30532">
    <property type="entry name" value="IRON III DICITRATE-BINDING PERIPLASMIC PROTEIN"/>
    <property type="match status" value="1"/>
</dbReference>
<keyword evidence="9" id="KW-1185">Reference proteome</keyword>
<keyword evidence="3" id="KW-0813">Transport</keyword>
<reference evidence="7 10" key="2">
    <citation type="journal article" date="2018" name="Nat. Biotechnol.">
        <title>A standardized bacterial taxonomy based on genome phylogeny substantially revises the tree of life.</title>
        <authorList>
            <person name="Parks D.H."/>
            <person name="Chuvochina M."/>
            <person name="Waite D.W."/>
            <person name="Rinke C."/>
            <person name="Skarshewski A."/>
            <person name="Chaumeil P.A."/>
            <person name="Hugenholtz P."/>
        </authorList>
    </citation>
    <scope>NUCLEOTIDE SEQUENCE [LARGE SCALE GENOMIC DNA]</scope>
    <source>
        <strain evidence="7">UBA9152</strain>
    </source>
</reference>
<evidence type="ECO:0000313" key="8">
    <source>
        <dbReference type="EMBL" id="KJL35839.1"/>
    </source>
</evidence>
<evidence type="ECO:0000256" key="2">
    <source>
        <dbReference type="ARBA" id="ARBA00008814"/>
    </source>
</evidence>
<evidence type="ECO:0000256" key="3">
    <source>
        <dbReference type="ARBA" id="ARBA00022448"/>
    </source>
</evidence>
<dbReference type="EMBL" id="JYIY01000077">
    <property type="protein sequence ID" value="KJL35839.1"/>
    <property type="molecule type" value="Genomic_DNA"/>
</dbReference>
<dbReference type="PROSITE" id="PS51257">
    <property type="entry name" value="PROKAR_LIPOPROTEIN"/>
    <property type="match status" value="1"/>
</dbReference>
<dbReference type="InterPro" id="IPR051313">
    <property type="entry name" value="Bact_iron-sidero_bind"/>
</dbReference>
<dbReference type="STRING" id="400772.RR49_02275"/>
<dbReference type="Gene3D" id="3.40.50.1980">
    <property type="entry name" value="Nitrogenase molybdenum iron protein domain"/>
    <property type="match status" value="2"/>
</dbReference>
<comment type="subcellular location">
    <subcellularLocation>
        <location evidence="1">Cell envelope</location>
    </subcellularLocation>
</comment>
<sequence>MTRSRSRLAALAAVVAVTLALAGCAGSGAASSTTASSDGFPVTISDALGGATIASAPERVVTWGWGATEAALALGTVPVAVASMDYGGGDDKLTPWVEKALTDLGAATPTVLDSSAQTVPIEAVLATNPDLFLAPYSGITQDERDALVKAGVTVVAYPDHAWSTPWRDVISIVGKALGKAAAANTLLANLDKLVADTAAAHPEFQGTSIAYVDDDVNTFYMYVDADPRVEILRDLGFTSTPSLDALDPKDGTFYTTVSYEQLDKVDAQVILIQGEQQADLDTFLQSSRGQLIPAVATGAVAEVVGEENVAAVSPTALSLPWLLPTLAEKLSAAVKTAKG</sequence>
<evidence type="ECO:0000313" key="7">
    <source>
        <dbReference type="EMBL" id="HAN25799.1"/>
    </source>
</evidence>
<evidence type="ECO:0000256" key="4">
    <source>
        <dbReference type="ARBA" id="ARBA00022729"/>
    </source>
</evidence>
<reference evidence="8 9" key="1">
    <citation type="submission" date="2015-02" db="EMBL/GenBank/DDBJ databases">
        <title>Draft genome sequences of ten Microbacterium spp. with emphasis on heavy metal contaminated environments.</title>
        <authorList>
            <person name="Corretto E."/>
        </authorList>
    </citation>
    <scope>NUCLEOTIDE SEQUENCE [LARGE SCALE GENOMIC DNA]</scope>
    <source>
        <strain evidence="8 9">DSM 18659</strain>
    </source>
</reference>
<dbReference type="InterPro" id="IPR002491">
    <property type="entry name" value="ABC_transptr_periplasmic_BD"/>
</dbReference>
<feature type="chain" id="PRO_5038208912" evidence="5">
    <location>
        <begin position="23"/>
        <end position="339"/>
    </location>
</feature>